<dbReference type="AlphaFoldDB" id="K0T3N1"/>
<reference evidence="1 2" key="1">
    <citation type="journal article" date="2012" name="Genome Biol.">
        <title>Genome and low-iron response of an oceanic diatom adapted to chronic iron limitation.</title>
        <authorList>
            <person name="Lommer M."/>
            <person name="Specht M."/>
            <person name="Roy A.S."/>
            <person name="Kraemer L."/>
            <person name="Andreson R."/>
            <person name="Gutowska M.A."/>
            <person name="Wolf J."/>
            <person name="Bergner S.V."/>
            <person name="Schilhabel M.B."/>
            <person name="Klostermeier U.C."/>
            <person name="Beiko R.G."/>
            <person name="Rosenstiel P."/>
            <person name="Hippler M."/>
            <person name="Laroche J."/>
        </authorList>
    </citation>
    <scope>NUCLEOTIDE SEQUENCE [LARGE SCALE GENOMIC DNA]</scope>
    <source>
        <strain evidence="1 2">CCMP1005</strain>
    </source>
</reference>
<gene>
    <name evidence="1" type="ORF">THAOC_06164</name>
</gene>
<evidence type="ECO:0000313" key="2">
    <source>
        <dbReference type="Proteomes" id="UP000266841"/>
    </source>
</evidence>
<dbReference type="Proteomes" id="UP000266841">
    <property type="component" value="Unassembled WGS sequence"/>
</dbReference>
<comment type="caution">
    <text evidence="1">The sequence shown here is derived from an EMBL/GenBank/DDBJ whole genome shotgun (WGS) entry which is preliminary data.</text>
</comment>
<proteinExistence type="predicted"/>
<feature type="non-terminal residue" evidence="1">
    <location>
        <position position="124"/>
    </location>
</feature>
<dbReference type="EMBL" id="AGNL01006034">
    <property type="protein sequence ID" value="EJK72315.1"/>
    <property type="molecule type" value="Genomic_DNA"/>
</dbReference>
<keyword evidence="2" id="KW-1185">Reference proteome</keyword>
<evidence type="ECO:0000313" key="1">
    <source>
        <dbReference type="EMBL" id="EJK72315.1"/>
    </source>
</evidence>
<sequence length="124" mass="13345">MHPYNTIGVLLCGASAQGAQINTRRYRHYPPIRLSSIDAKAIRGPKRRDRELKDASIEEVNLSEFSIPLVLEEAEFSVLEVAEMSMPSSSTEDEAGPLDSEKITVILGKGNPHASKLAGVAGAA</sequence>
<accession>K0T3N1</accession>
<organism evidence="1 2">
    <name type="scientific">Thalassiosira oceanica</name>
    <name type="common">Marine diatom</name>
    <dbReference type="NCBI Taxonomy" id="159749"/>
    <lineage>
        <taxon>Eukaryota</taxon>
        <taxon>Sar</taxon>
        <taxon>Stramenopiles</taxon>
        <taxon>Ochrophyta</taxon>
        <taxon>Bacillariophyta</taxon>
        <taxon>Coscinodiscophyceae</taxon>
        <taxon>Thalassiosirophycidae</taxon>
        <taxon>Thalassiosirales</taxon>
        <taxon>Thalassiosiraceae</taxon>
        <taxon>Thalassiosira</taxon>
    </lineage>
</organism>
<protein>
    <submittedName>
        <fullName evidence="1">Uncharacterized protein</fullName>
    </submittedName>
</protein>
<name>K0T3N1_THAOC</name>